<keyword evidence="2" id="KW-1185">Reference proteome</keyword>
<dbReference type="Proteomes" id="UP000308600">
    <property type="component" value="Unassembled WGS sequence"/>
</dbReference>
<proteinExistence type="predicted"/>
<gene>
    <name evidence="1" type="ORF">BDN72DRAFT_328495</name>
</gene>
<sequence>MSDDFGLTPAAADAIRATQYFTLASSTVYLYDLFLTLGLEIDLLWSSKWTLMKVLYLIQRYLPLIDMVITMMIWQFGEITDLRTCAKLLDGSSWSYLVGMTLSEIILTRRTLAVWGNTMKIRIGLFLFALGCILPLYLLLGEYHLNETFSYHSIPVPGFYCFITGRSGLRSYLSWMLLAVYDIGLLILIAIPAFRAYKTGDAGRSTLFQVVYRDGVLYYLYTAGLSVLNVLVILDVQGNYASLLITSLERSLYSILASHVVLHIREQAYRTEIITITLPNSIDMGAELEFRRSEI</sequence>
<evidence type="ECO:0000313" key="1">
    <source>
        <dbReference type="EMBL" id="TFK63338.1"/>
    </source>
</evidence>
<protein>
    <submittedName>
        <fullName evidence="1">Uncharacterized protein</fullName>
    </submittedName>
</protein>
<organism evidence="1 2">
    <name type="scientific">Pluteus cervinus</name>
    <dbReference type="NCBI Taxonomy" id="181527"/>
    <lineage>
        <taxon>Eukaryota</taxon>
        <taxon>Fungi</taxon>
        <taxon>Dikarya</taxon>
        <taxon>Basidiomycota</taxon>
        <taxon>Agaricomycotina</taxon>
        <taxon>Agaricomycetes</taxon>
        <taxon>Agaricomycetidae</taxon>
        <taxon>Agaricales</taxon>
        <taxon>Pluteineae</taxon>
        <taxon>Pluteaceae</taxon>
        <taxon>Pluteus</taxon>
    </lineage>
</organism>
<name>A0ACD3ABT0_9AGAR</name>
<dbReference type="EMBL" id="ML208528">
    <property type="protein sequence ID" value="TFK63338.1"/>
    <property type="molecule type" value="Genomic_DNA"/>
</dbReference>
<accession>A0ACD3ABT0</accession>
<evidence type="ECO:0000313" key="2">
    <source>
        <dbReference type="Proteomes" id="UP000308600"/>
    </source>
</evidence>
<reference evidence="1 2" key="1">
    <citation type="journal article" date="2019" name="Nat. Ecol. Evol.">
        <title>Megaphylogeny resolves global patterns of mushroom evolution.</title>
        <authorList>
            <person name="Varga T."/>
            <person name="Krizsan K."/>
            <person name="Foldi C."/>
            <person name="Dima B."/>
            <person name="Sanchez-Garcia M."/>
            <person name="Sanchez-Ramirez S."/>
            <person name="Szollosi G.J."/>
            <person name="Szarkandi J.G."/>
            <person name="Papp V."/>
            <person name="Albert L."/>
            <person name="Andreopoulos W."/>
            <person name="Angelini C."/>
            <person name="Antonin V."/>
            <person name="Barry K.W."/>
            <person name="Bougher N.L."/>
            <person name="Buchanan P."/>
            <person name="Buyck B."/>
            <person name="Bense V."/>
            <person name="Catcheside P."/>
            <person name="Chovatia M."/>
            <person name="Cooper J."/>
            <person name="Damon W."/>
            <person name="Desjardin D."/>
            <person name="Finy P."/>
            <person name="Geml J."/>
            <person name="Haridas S."/>
            <person name="Hughes K."/>
            <person name="Justo A."/>
            <person name="Karasinski D."/>
            <person name="Kautmanova I."/>
            <person name="Kiss B."/>
            <person name="Kocsube S."/>
            <person name="Kotiranta H."/>
            <person name="LaButti K.M."/>
            <person name="Lechner B.E."/>
            <person name="Liimatainen K."/>
            <person name="Lipzen A."/>
            <person name="Lukacs Z."/>
            <person name="Mihaltcheva S."/>
            <person name="Morgado L.N."/>
            <person name="Niskanen T."/>
            <person name="Noordeloos M.E."/>
            <person name="Ohm R.A."/>
            <person name="Ortiz-Santana B."/>
            <person name="Ovrebo C."/>
            <person name="Racz N."/>
            <person name="Riley R."/>
            <person name="Savchenko A."/>
            <person name="Shiryaev A."/>
            <person name="Soop K."/>
            <person name="Spirin V."/>
            <person name="Szebenyi C."/>
            <person name="Tomsovsky M."/>
            <person name="Tulloss R.E."/>
            <person name="Uehling J."/>
            <person name="Grigoriev I.V."/>
            <person name="Vagvolgyi C."/>
            <person name="Papp T."/>
            <person name="Martin F.M."/>
            <person name="Miettinen O."/>
            <person name="Hibbett D.S."/>
            <person name="Nagy L.G."/>
        </authorList>
    </citation>
    <scope>NUCLEOTIDE SEQUENCE [LARGE SCALE GENOMIC DNA]</scope>
    <source>
        <strain evidence="1 2">NL-1719</strain>
    </source>
</reference>